<feature type="signal peptide" evidence="1">
    <location>
        <begin position="1"/>
        <end position="26"/>
    </location>
</feature>
<feature type="chain" id="PRO_5042170746" evidence="1">
    <location>
        <begin position="27"/>
        <end position="81"/>
    </location>
</feature>
<evidence type="ECO:0000313" key="3">
    <source>
        <dbReference type="Proteomes" id="UP001164929"/>
    </source>
</evidence>
<sequence length="81" mass="9011">MDSHQNSPCHCLLGQFLHVLSTSLLGITEITMSNTIAGGHSHSHNQPMEKRAVAEACPCFLHYLHVQRLSLFFMLMGSHLP</sequence>
<keyword evidence="1" id="KW-0732">Signal</keyword>
<dbReference type="Proteomes" id="UP001164929">
    <property type="component" value="Chromosome 9"/>
</dbReference>
<accession>A0AAD6MEI7</accession>
<protein>
    <submittedName>
        <fullName evidence="2">Uncharacterized protein</fullName>
    </submittedName>
</protein>
<dbReference type="AlphaFoldDB" id="A0AAD6MEI7"/>
<evidence type="ECO:0000256" key="1">
    <source>
        <dbReference type="SAM" id="SignalP"/>
    </source>
</evidence>
<organism evidence="2 3">
    <name type="scientific">Populus alba x Populus x berolinensis</name>
    <dbReference type="NCBI Taxonomy" id="444605"/>
    <lineage>
        <taxon>Eukaryota</taxon>
        <taxon>Viridiplantae</taxon>
        <taxon>Streptophyta</taxon>
        <taxon>Embryophyta</taxon>
        <taxon>Tracheophyta</taxon>
        <taxon>Spermatophyta</taxon>
        <taxon>Magnoliopsida</taxon>
        <taxon>eudicotyledons</taxon>
        <taxon>Gunneridae</taxon>
        <taxon>Pentapetalae</taxon>
        <taxon>rosids</taxon>
        <taxon>fabids</taxon>
        <taxon>Malpighiales</taxon>
        <taxon>Salicaceae</taxon>
        <taxon>Saliceae</taxon>
        <taxon>Populus</taxon>
    </lineage>
</organism>
<reference evidence="2" key="1">
    <citation type="journal article" date="2023" name="Mol. Ecol. Resour.">
        <title>Chromosome-level genome assembly of a triploid poplar Populus alba 'Berolinensis'.</title>
        <authorList>
            <person name="Chen S."/>
            <person name="Yu Y."/>
            <person name="Wang X."/>
            <person name="Wang S."/>
            <person name="Zhang T."/>
            <person name="Zhou Y."/>
            <person name="He R."/>
            <person name="Meng N."/>
            <person name="Wang Y."/>
            <person name="Liu W."/>
            <person name="Liu Z."/>
            <person name="Liu J."/>
            <person name="Guo Q."/>
            <person name="Huang H."/>
            <person name="Sederoff R.R."/>
            <person name="Wang G."/>
            <person name="Qu G."/>
            <person name="Chen S."/>
        </authorList>
    </citation>
    <scope>NUCLEOTIDE SEQUENCE</scope>
    <source>
        <strain evidence="2">SC-2020</strain>
    </source>
</reference>
<gene>
    <name evidence="2" type="ORF">NC653_022249</name>
</gene>
<comment type="caution">
    <text evidence="2">The sequence shown here is derived from an EMBL/GenBank/DDBJ whole genome shotgun (WGS) entry which is preliminary data.</text>
</comment>
<name>A0AAD6MEI7_9ROSI</name>
<proteinExistence type="predicted"/>
<evidence type="ECO:0000313" key="2">
    <source>
        <dbReference type="EMBL" id="KAJ6983965.1"/>
    </source>
</evidence>
<dbReference type="EMBL" id="JAQIZT010000009">
    <property type="protein sequence ID" value="KAJ6983965.1"/>
    <property type="molecule type" value="Genomic_DNA"/>
</dbReference>
<keyword evidence="3" id="KW-1185">Reference proteome</keyword>